<name>A0A1Y1ZMU1_9PLEO</name>
<protein>
    <submittedName>
        <fullName evidence="2">Uncharacterized protein</fullName>
    </submittedName>
</protein>
<proteinExistence type="predicted"/>
<organism evidence="2 3">
    <name type="scientific">Clohesyomyces aquaticus</name>
    <dbReference type="NCBI Taxonomy" id="1231657"/>
    <lineage>
        <taxon>Eukaryota</taxon>
        <taxon>Fungi</taxon>
        <taxon>Dikarya</taxon>
        <taxon>Ascomycota</taxon>
        <taxon>Pezizomycotina</taxon>
        <taxon>Dothideomycetes</taxon>
        <taxon>Pleosporomycetidae</taxon>
        <taxon>Pleosporales</taxon>
        <taxon>Lindgomycetaceae</taxon>
        <taxon>Clohesyomyces</taxon>
    </lineage>
</organism>
<keyword evidence="3" id="KW-1185">Reference proteome</keyword>
<dbReference type="Gene3D" id="1.20.58.340">
    <property type="entry name" value="Magnesium transport protein CorA, transmembrane region"/>
    <property type="match status" value="1"/>
</dbReference>
<evidence type="ECO:0000313" key="3">
    <source>
        <dbReference type="Proteomes" id="UP000193144"/>
    </source>
</evidence>
<feature type="transmembrane region" description="Helical" evidence="1">
    <location>
        <begin position="190"/>
        <end position="210"/>
    </location>
</feature>
<evidence type="ECO:0000256" key="1">
    <source>
        <dbReference type="SAM" id="Phobius"/>
    </source>
</evidence>
<reference evidence="2 3" key="1">
    <citation type="submission" date="2016-07" db="EMBL/GenBank/DDBJ databases">
        <title>Pervasive Adenine N6-methylation of Active Genes in Fungi.</title>
        <authorList>
            <consortium name="DOE Joint Genome Institute"/>
            <person name="Mondo S.J."/>
            <person name="Dannebaum R.O."/>
            <person name="Kuo R.C."/>
            <person name="Labutti K."/>
            <person name="Haridas S."/>
            <person name="Kuo A."/>
            <person name="Salamov A."/>
            <person name="Ahrendt S.R."/>
            <person name="Lipzen A."/>
            <person name="Sullivan W."/>
            <person name="Andreopoulos W.B."/>
            <person name="Clum A."/>
            <person name="Lindquist E."/>
            <person name="Daum C."/>
            <person name="Ramamoorthy G.K."/>
            <person name="Gryganskyi A."/>
            <person name="Culley D."/>
            <person name="Magnuson J.K."/>
            <person name="James T.Y."/>
            <person name="O'Malley M.A."/>
            <person name="Stajich J.E."/>
            <person name="Spatafora J.W."/>
            <person name="Visel A."/>
            <person name="Grigoriev I.V."/>
        </authorList>
    </citation>
    <scope>NUCLEOTIDE SEQUENCE [LARGE SCALE GENOMIC DNA]</scope>
    <source>
        <strain evidence="2 3">CBS 115471</strain>
    </source>
</reference>
<gene>
    <name evidence="2" type="ORF">BCR34DRAFT_653094</name>
</gene>
<dbReference type="Proteomes" id="UP000193144">
    <property type="component" value="Unassembled WGS sequence"/>
</dbReference>
<sequence>MANFYMLKEQEDLPRTAYKIDRTSLDLDFLTGQLVSLTDTLGALGDRCIALQQFETVIASFSPGASNIDDQFSTSCHLGNLRRFNRESAISAKIVVKYLESAVSAQVRQVYSLIGQKVNRLNMEAADAARQLSAVSRRISFVAGKDSANMRIIAAMTLIFLPGTFTATLLSSSFFNFKHGTQGIISEWIWLYWAITCILTVVVMGAWFLVSRKAIEIMKRVIEIEEGKAEASETERRTRESAHAFGLSKQLEDVTLSLQKLTRKC</sequence>
<dbReference type="AlphaFoldDB" id="A0A1Y1ZMU1"/>
<dbReference type="STRING" id="1231657.A0A1Y1ZMU1"/>
<feature type="transmembrane region" description="Helical" evidence="1">
    <location>
        <begin position="152"/>
        <end position="170"/>
    </location>
</feature>
<accession>A0A1Y1ZMU1</accession>
<keyword evidence="1" id="KW-0812">Transmembrane</keyword>
<evidence type="ECO:0000313" key="2">
    <source>
        <dbReference type="EMBL" id="ORY11317.1"/>
    </source>
</evidence>
<dbReference type="OrthoDB" id="3796201at2759"/>
<comment type="caution">
    <text evidence="2">The sequence shown here is derived from an EMBL/GenBank/DDBJ whole genome shotgun (WGS) entry which is preliminary data.</text>
</comment>
<keyword evidence="1" id="KW-1133">Transmembrane helix</keyword>
<dbReference type="EMBL" id="MCFA01000062">
    <property type="protein sequence ID" value="ORY11317.1"/>
    <property type="molecule type" value="Genomic_DNA"/>
</dbReference>
<keyword evidence="1" id="KW-0472">Membrane</keyword>